<sequence>MYKAIITKNKQTLQPFSLSSFTNQLNSIQIPPPSKLNQLTRLNSNPPDADSQKKNKNPTQNGSPDTRCVWNPPPSQACQANQLPAKEINQKKNLLAKIASRTRGRTVFSILKYELRALVTFFSLLNLALGALCILQGGTKVVSYCRLRQKYPDRQRQKNIKSI</sequence>
<feature type="transmembrane region" description="Helical" evidence="2">
    <location>
        <begin position="115"/>
        <end position="138"/>
    </location>
</feature>
<protein>
    <submittedName>
        <fullName evidence="3">Uncharacterized protein</fullName>
    </submittedName>
</protein>
<keyword evidence="2" id="KW-0812">Transmembrane</keyword>
<accession>A0A2T3ZX42</accession>
<evidence type="ECO:0000256" key="1">
    <source>
        <dbReference type="SAM" id="MobiDB-lite"/>
    </source>
</evidence>
<dbReference type="GeneID" id="36622523"/>
<dbReference type="AlphaFoldDB" id="A0A2T3ZX42"/>
<gene>
    <name evidence="3" type="ORF">M431DRAFT_272611</name>
</gene>
<reference evidence="3 4" key="1">
    <citation type="submission" date="2016-07" db="EMBL/GenBank/DDBJ databases">
        <title>Multiple horizontal gene transfer events from other fungi enriched the ability of initially mycotrophic Trichoderma (Ascomycota) to feed on dead plant biomass.</title>
        <authorList>
            <consortium name="DOE Joint Genome Institute"/>
            <person name="Aerts A."/>
            <person name="Atanasova L."/>
            <person name="Chenthamara K."/>
            <person name="Zhang J."/>
            <person name="Grujic M."/>
            <person name="Henrissat B."/>
            <person name="Kuo A."/>
            <person name="Salamov A."/>
            <person name="Lipzen A."/>
            <person name="Labutti K."/>
            <person name="Barry K."/>
            <person name="Miao Y."/>
            <person name="Rahimi M.J."/>
            <person name="Shen Q."/>
            <person name="Grigoriev I.V."/>
            <person name="Kubicek C.P."/>
            <person name="Druzhinina I.S."/>
        </authorList>
    </citation>
    <scope>NUCLEOTIDE SEQUENCE [LARGE SCALE GENOMIC DNA]</scope>
    <source>
        <strain evidence="3 4">CBS 226.95</strain>
    </source>
</reference>
<evidence type="ECO:0000256" key="2">
    <source>
        <dbReference type="SAM" id="Phobius"/>
    </source>
</evidence>
<keyword evidence="2" id="KW-1133">Transmembrane helix</keyword>
<dbReference type="RefSeq" id="XP_024769058.1">
    <property type="nucleotide sequence ID" value="XM_024913959.1"/>
</dbReference>
<feature type="compositionally biased region" description="Polar residues" evidence="1">
    <location>
        <begin position="29"/>
        <end position="46"/>
    </location>
</feature>
<keyword evidence="2" id="KW-0472">Membrane</keyword>
<name>A0A2T3ZX42_TRIHA</name>
<evidence type="ECO:0000313" key="4">
    <source>
        <dbReference type="Proteomes" id="UP000241690"/>
    </source>
</evidence>
<feature type="region of interest" description="Disordered" evidence="1">
    <location>
        <begin position="29"/>
        <end position="68"/>
    </location>
</feature>
<evidence type="ECO:0000313" key="3">
    <source>
        <dbReference type="EMBL" id="PTB49381.1"/>
    </source>
</evidence>
<keyword evidence="4" id="KW-1185">Reference proteome</keyword>
<organism evidence="3 4">
    <name type="scientific">Trichoderma harzianum CBS 226.95</name>
    <dbReference type="NCBI Taxonomy" id="983964"/>
    <lineage>
        <taxon>Eukaryota</taxon>
        <taxon>Fungi</taxon>
        <taxon>Dikarya</taxon>
        <taxon>Ascomycota</taxon>
        <taxon>Pezizomycotina</taxon>
        <taxon>Sordariomycetes</taxon>
        <taxon>Hypocreomycetidae</taxon>
        <taxon>Hypocreales</taxon>
        <taxon>Hypocreaceae</taxon>
        <taxon>Trichoderma</taxon>
    </lineage>
</organism>
<proteinExistence type="predicted"/>
<dbReference type="EMBL" id="KZ679692">
    <property type="protein sequence ID" value="PTB49381.1"/>
    <property type="molecule type" value="Genomic_DNA"/>
</dbReference>
<dbReference type="Proteomes" id="UP000241690">
    <property type="component" value="Unassembled WGS sequence"/>
</dbReference>